<comment type="caution">
    <text evidence="5">The sequence shown here is derived from an EMBL/GenBank/DDBJ whole genome shotgun (WGS) entry which is preliminary data.</text>
</comment>
<evidence type="ECO:0000313" key="6">
    <source>
        <dbReference type="Proteomes" id="UP000614714"/>
    </source>
</evidence>
<dbReference type="RefSeq" id="WP_199387754.1">
    <property type="nucleotide sequence ID" value="NZ_JAEMHL010000001.1"/>
</dbReference>
<dbReference type="PANTHER" id="PTHR44591">
    <property type="entry name" value="STRESS RESPONSE REGULATOR PROTEIN 1"/>
    <property type="match status" value="1"/>
</dbReference>
<protein>
    <submittedName>
        <fullName evidence="5">Response regulator</fullName>
    </submittedName>
</protein>
<organism evidence="5 6">
    <name type="scientific">Geomonas anaerohicana</name>
    <dbReference type="NCBI Taxonomy" id="2798583"/>
    <lineage>
        <taxon>Bacteria</taxon>
        <taxon>Pseudomonadati</taxon>
        <taxon>Thermodesulfobacteriota</taxon>
        <taxon>Desulfuromonadia</taxon>
        <taxon>Geobacterales</taxon>
        <taxon>Geobacteraceae</taxon>
        <taxon>Geomonas</taxon>
    </lineage>
</organism>
<evidence type="ECO:0000256" key="1">
    <source>
        <dbReference type="ARBA" id="ARBA00022553"/>
    </source>
</evidence>
<comment type="caution">
    <text evidence="3">Lacks conserved residue(s) required for the propagation of feature annotation.</text>
</comment>
<evidence type="ECO:0000259" key="4">
    <source>
        <dbReference type="PROSITE" id="PS50110"/>
    </source>
</evidence>
<dbReference type="PANTHER" id="PTHR44591:SF14">
    <property type="entry name" value="PROTEIN PILG"/>
    <property type="match status" value="1"/>
</dbReference>
<dbReference type="InterPro" id="IPR001789">
    <property type="entry name" value="Sig_transdc_resp-reg_receiver"/>
</dbReference>
<keyword evidence="2" id="KW-0902">Two-component regulatory system</keyword>
<evidence type="ECO:0000313" key="5">
    <source>
        <dbReference type="EMBL" id="MBJ6749216.1"/>
    </source>
</evidence>
<dbReference type="Gene3D" id="3.40.50.2300">
    <property type="match status" value="1"/>
</dbReference>
<dbReference type="PROSITE" id="PS50110">
    <property type="entry name" value="RESPONSE_REGULATORY"/>
    <property type="match status" value="1"/>
</dbReference>
<reference evidence="5 6" key="1">
    <citation type="submission" date="2020-12" db="EMBL/GenBank/DDBJ databases">
        <title>Geomonas sp. Red421, isolated from paddy soil.</title>
        <authorList>
            <person name="Xu Z."/>
            <person name="Zhang Z."/>
            <person name="Masuda Y."/>
            <person name="Itoh H."/>
            <person name="Senoo K."/>
        </authorList>
    </citation>
    <scope>NUCLEOTIDE SEQUENCE [LARGE SCALE GENOMIC DNA]</scope>
    <source>
        <strain evidence="5 6">Red421</strain>
    </source>
</reference>
<proteinExistence type="predicted"/>
<dbReference type="InterPro" id="IPR050595">
    <property type="entry name" value="Bact_response_regulator"/>
</dbReference>
<keyword evidence="1" id="KW-0597">Phosphoprotein</keyword>
<evidence type="ECO:0000256" key="3">
    <source>
        <dbReference type="PROSITE-ProRule" id="PRU00169"/>
    </source>
</evidence>
<feature type="domain" description="Response regulatory" evidence="4">
    <location>
        <begin position="3"/>
        <end position="121"/>
    </location>
</feature>
<dbReference type="SMART" id="SM00448">
    <property type="entry name" value="REC"/>
    <property type="match status" value="1"/>
</dbReference>
<dbReference type="Pfam" id="PF00072">
    <property type="entry name" value="Response_reg"/>
    <property type="match status" value="1"/>
</dbReference>
<gene>
    <name evidence="5" type="ORF">JFN91_03220</name>
</gene>
<name>A0ABS0YA69_9BACT</name>
<dbReference type="EMBL" id="JAEMHL010000001">
    <property type="protein sequence ID" value="MBJ6749216.1"/>
    <property type="molecule type" value="Genomic_DNA"/>
</dbReference>
<keyword evidence="6" id="KW-1185">Reference proteome</keyword>
<evidence type="ECO:0000256" key="2">
    <source>
        <dbReference type="ARBA" id="ARBA00023012"/>
    </source>
</evidence>
<dbReference type="InterPro" id="IPR011006">
    <property type="entry name" value="CheY-like_superfamily"/>
</dbReference>
<sequence>MASVLFIDDDVTTIERLQDPLADAGYILFAAHTGLAGLKMINIISFDLVVTELLMPGTNGLDVILNLKMKKECPRILALLRRSPWGNKDPLLAAARTLGADGVLAKPFTVVEFMSCLQQLGLPRRPSTKHNAE</sequence>
<dbReference type="Proteomes" id="UP000614714">
    <property type="component" value="Unassembled WGS sequence"/>
</dbReference>
<dbReference type="SUPFAM" id="SSF52172">
    <property type="entry name" value="CheY-like"/>
    <property type="match status" value="1"/>
</dbReference>
<accession>A0ABS0YA69</accession>